<name>A0A1Y2DRL4_9BASI</name>
<sequence>MAVQAAPSREQQQQINELVTNIQADDLAFALYYAELLLQSGGSVDWPSSPSNFTPLQAAVSTHGRLRVRKVIVEILLLSGATLYARVLELAEQGGNEEVIDTLKQWNVGGRARATLASEFLQIGAHKAEELIFRKGLGVEDTAEGIAEQADDGQVALAPNGDDDDMEMDSDNEDHVVKPEMPLLSRGPEPLDSTTSPAPKEFSRGPSPSVDAVPSRPPSPFVPHRLCISNIDMSMTEKGLIDVLTRVAGRIGNTRFMTTNSNPPTQTAYIDVGSSAARDRVQESWNDTHVNGRPLKVVVIEEQPSWDAGRRRGRARSTSRPRDGYEDRRPDWRRASGPPSQRPPSPRRRSRSPPAHRRSGSRRSSISSRRRSPSPLPQRRGPSPPPRRRSLSPRRSSGPPRRRSPSPRRGPRSPSPRNSSSRGRSVAEDPSIVFLSGLPPSVAERQLYEMVSAVVDVDHVRVRHAPASDIRHAFIAVRSRQDHELLIDHFRRLSHKEGSDLRASTKQSQSQRPAESNRERPYRTMELNLRPPADGIPFEVHISHLPPRTSRSDVFDLFESANVHPRIVQVKESSVGSFAHAFVTLGSLKDCTDAISRLDGEIVRGSGLCVEWAIPGGLLNEQPSPPRRRPSPPRRPRTPSPQRRAPPLPPRQPRPLTPSQHSSPPTEQSSTSARVVINRVPDDMAERQLFDLVSRHADVADVRVLHSKTSRFAFVELTRHGDVTRVIQALDDHLLSSGHRISVARYQDDRELKRPLNDVKRIPYRGAARNSQPPDQPVPRLLFSHVPPAIHEEDFRRFLRQASFDAGRVKIVQTRQNTQSIFVDLPSVEACRDAVRALDGAVLEGHALLAMWAMNTLDRPQTKSTASRNGSQAPSAALSRLSTTPAPTPRPPIRPASPTLEETMGPLSSCDLSPDAALARDISRIECLNLTLDDIDLIQQAWKPLPHPPTDDFTRSVEISASFGYLSPSEAKAALESPPLYSDSAKQARYETFLRAQMGDSRDRYMVFLAQLAQFNASNLEFVNFAQDVARTASPPPPPQPHYDPDPTSKDYTVAAADFGPRAPPRERKRSFEVSSRVERAFSR</sequence>
<feature type="compositionally biased region" description="Pro residues" evidence="3">
    <location>
        <begin position="644"/>
        <end position="656"/>
    </location>
</feature>
<feature type="compositionally biased region" description="Basic and acidic residues" evidence="3">
    <location>
        <begin position="1064"/>
        <end position="1084"/>
    </location>
</feature>
<evidence type="ECO:0000256" key="3">
    <source>
        <dbReference type="SAM" id="MobiDB-lite"/>
    </source>
</evidence>
<dbReference type="PROSITE" id="PS50102">
    <property type="entry name" value="RRM"/>
    <property type="match status" value="3"/>
</dbReference>
<feature type="compositionally biased region" description="Basic residues" evidence="3">
    <location>
        <begin position="626"/>
        <end position="637"/>
    </location>
</feature>
<keyword evidence="6" id="KW-1185">Reference proteome</keyword>
<reference evidence="5 6" key="1">
    <citation type="submission" date="2016-07" db="EMBL/GenBank/DDBJ databases">
        <title>Pervasive Adenine N6-methylation of Active Genes in Fungi.</title>
        <authorList>
            <consortium name="DOE Joint Genome Institute"/>
            <person name="Mondo S.J."/>
            <person name="Dannebaum R.O."/>
            <person name="Kuo R.C."/>
            <person name="Labutti K."/>
            <person name="Haridas S."/>
            <person name="Kuo A."/>
            <person name="Salamov A."/>
            <person name="Ahrendt S.R."/>
            <person name="Lipzen A."/>
            <person name="Sullivan W."/>
            <person name="Andreopoulos W.B."/>
            <person name="Clum A."/>
            <person name="Lindquist E."/>
            <person name="Daum C."/>
            <person name="Ramamoorthy G.K."/>
            <person name="Gryganskyi A."/>
            <person name="Culley D."/>
            <person name="Magnuson J.K."/>
            <person name="James T.Y."/>
            <person name="O'Malley M.A."/>
            <person name="Stajich J.E."/>
            <person name="Spatafora J.W."/>
            <person name="Visel A."/>
            <person name="Grigoriev I.V."/>
        </authorList>
    </citation>
    <scope>NUCLEOTIDE SEQUENCE [LARGE SCALE GENOMIC DNA]</scope>
    <source>
        <strain evidence="5 6">62-1032</strain>
    </source>
</reference>
<feature type="compositionally biased region" description="Low complexity" evidence="3">
    <location>
        <begin position="415"/>
        <end position="424"/>
    </location>
</feature>
<dbReference type="InterPro" id="IPR000504">
    <property type="entry name" value="RRM_dom"/>
</dbReference>
<comment type="caution">
    <text evidence="5">The sequence shown here is derived from an EMBL/GenBank/DDBJ whole genome shotgun (WGS) entry which is preliminary data.</text>
</comment>
<feature type="domain" description="RRM" evidence="4">
    <location>
        <begin position="673"/>
        <end position="748"/>
    </location>
</feature>
<feature type="region of interest" description="Disordered" evidence="3">
    <location>
        <begin position="1030"/>
        <end position="1084"/>
    </location>
</feature>
<feature type="compositionally biased region" description="Pro residues" evidence="3">
    <location>
        <begin position="886"/>
        <end position="895"/>
    </location>
</feature>
<dbReference type="GO" id="GO:0005634">
    <property type="term" value="C:nucleus"/>
    <property type="evidence" value="ECO:0007669"/>
    <property type="project" value="TreeGrafter"/>
</dbReference>
<proteinExistence type="predicted"/>
<feature type="compositionally biased region" description="Polar residues" evidence="3">
    <location>
        <begin position="860"/>
        <end position="874"/>
    </location>
</feature>
<feature type="domain" description="RRM" evidence="4">
    <location>
        <begin position="538"/>
        <end position="615"/>
    </location>
</feature>
<feature type="compositionally biased region" description="Polar residues" evidence="3">
    <location>
        <begin position="660"/>
        <end position="673"/>
    </location>
</feature>
<dbReference type="Pfam" id="PF00076">
    <property type="entry name" value="RRM_1"/>
    <property type="match status" value="1"/>
</dbReference>
<dbReference type="InParanoid" id="A0A1Y2DRL4"/>
<feature type="compositionally biased region" description="Basic and acidic residues" evidence="3">
    <location>
        <begin position="320"/>
        <end position="334"/>
    </location>
</feature>
<organism evidence="5 6">
    <name type="scientific">Leucosporidium creatinivorum</name>
    <dbReference type="NCBI Taxonomy" id="106004"/>
    <lineage>
        <taxon>Eukaryota</taxon>
        <taxon>Fungi</taxon>
        <taxon>Dikarya</taxon>
        <taxon>Basidiomycota</taxon>
        <taxon>Pucciniomycotina</taxon>
        <taxon>Microbotryomycetes</taxon>
        <taxon>Leucosporidiales</taxon>
        <taxon>Leucosporidium</taxon>
    </lineage>
</organism>
<feature type="region of interest" description="Disordered" evidence="3">
    <location>
        <begin position="306"/>
        <end position="428"/>
    </location>
</feature>
<dbReference type="InterPro" id="IPR035979">
    <property type="entry name" value="RBD_domain_sf"/>
</dbReference>
<dbReference type="GO" id="GO:0003729">
    <property type="term" value="F:mRNA binding"/>
    <property type="evidence" value="ECO:0007669"/>
    <property type="project" value="TreeGrafter"/>
</dbReference>
<dbReference type="STRING" id="106004.A0A1Y2DRL4"/>
<evidence type="ECO:0000313" key="6">
    <source>
        <dbReference type="Proteomes" id="UP000193467"/>
    </source>
</evidence>
<protein>
    <recommendedName>
        <fullName evidence="4">RRM domain-containing protein</fullName>
    </recommendedName>
</protein>
<dbReference type="PANTHER" id="PTHR48025:SF1">
    <property type="entry name" value="RRM DOMAIN-CONTAINING PROTEIN"/>
    <property type="match status" value="1"/>
</dbReference>
<evidence type="ECO:0000256" key="1">
    <source>
        <dbReference type="ARBA" id="ARBA00022884"/>
    </source>
</evidence>
<evidence type="ECO:0000256" key="2">
    <source>
        <dbReference type="PROSITE-ProRule" id="PRU00176"/>
    </source>
</evidence>
<feature type="region of interest" description="Disordered" evidence="3">
    <location>
        <begin position="147"/>
        <end position="218"/>
    </location>
</feature>
<feature type="domain" description="RRM" evidence="4">
    <location>
        <begin position="224"/>
        <end position="302"/>
    </location>
</feature>
<evidence type="ECO:0000259" key="4">
    <source>
        <dbReference type="PROSITE" id="PS50102"/>
    </source>
</evidence>
<dbReference type="Gene3D" id="3.30.70.330">
    <property type="match status" value="4"/>
</dbReference>
<dbReference type="AlphaFoldDB" id="A0A1Y2DRL4"/>
<feature type="compositionally biased region" description="Acidic residues" evidence="3">
    <location>
        <begin position="161"/>
        <end position="172"/>
    </location>
</feature>
<feature type="compositionally biased region" description="Basic residues" evidence="3">
    <location>
        <begin position="345"/>
        <end position="361"/>
    </location>
</feature>
<feature type="region of interest" description="Disordered" evidence="3">
    <location>
        <begin position="860"/>
        <end position="908"/>
    </location>
</feature>
<dbReference type="Proteomes" id="UP000193467">
    <property type="component" value="Unassembled WGS sequence"/>
</dbReference>
<dbReference type="OrthoDB" id="2523743at2759"/>
<dbReference type="EMBL" id="MCGR01000071">
    <property type="protein sequence ID" value="ORY61910.1"/>
    <property type="molecule type" value="Genomic_DNA"/>
</dbReference>
<gene>
    <name evidence="5" type="ORF">BCR35DRAFT_355144</name>
</gene>
<accession>A0A1Y2DRL4</accession>
<dbReference type="InterPro" id="IPR012677">
    <property type="entry name" value="Nucleotide-bd_a/b_plait_sf"/>
</dbReference>
<dbReference type="CDD" id="cd00590">
    <property type="entry name" value="RRM_SF"/>
    <property type="match status" value="3"/>
</dbReference>
<dbReference type="SMART" id="SM00360">
    <property type="entry name" value="RRM"/>
    <property type="match status" value="5"/>
</dbReference>
<dbReference type="SUPFAM" id="SSF54928">
    <property type="entry name" value="RNA-binding domain, RBD"/>
    <property type="match status" value="3"/>
</dbReference>
<feature type="region of interest" description="Disordered" evidence="3">
    <location>
        <begin position="497"/>
        <end position="520"/>
    </location>
</feature>
<keyword evidence="1 2" id="KW-0694">RNA-binding</keyword>
<feature type="compositionally biased region" description="Polar residues" evidence="3">
    <location>
        <begin position="502"/>
        <end position="514"/>
    </location>
</feature>
<feature type="region of interest" description="Disordered" evidence="3">
    <location>
        <begin position="616"/>
        <end position="674"/>
    </location>
</feature>
<dbReference type="InterPro" id="IPR050502">
    <property type="entry name" value="Euk_RNA-bind_prot"/>
</dbReference>
<evidence type="ECO:0000313" key="5">
    <source>
        <dbReference type="EMBL" id="ORY61910.1"/>
    </source>
</evidence>
<feature type="compositionally biased region" description="Basic residues" evidence="3">
    <location>
        <begin position="400"/>
        <end position="411"/>
    </location>
</feature>
<dbReference type="PANTHER" id="PTHR48025">
    <property type="entry name" value="OS02G0815200 PROTEIN"/>
    <property type="match status" value="1"/>
</dbReference>